<feature type="transmembrane region" description="Helical" evidence="1">
    <location>
        <begin position="67"/>
        <end position="86"/>
    </location>
</feature>
<dbReference type="InterPro" id="IPR011712">
    <property type="entry name" value="Sig_transdc_His_kin_sub3_dim/P"/>
</dbReference>
<gene>
    <name evidence="3" type="ORF">OM076_00475</name>
</gene>
<keyword evidence="4" id="KW-1185">Reference proteome</keyword>
<proteinExistence type="predicted"/>
<dbReference type="Pfam" id="PF07730">
    <property type="entry name" value="HisKA_3"/>
    <property type="match status" value="1"/>
</dbReference>
<name>A0A9X3MLE9_9ACTN</name>
<dbReference type="GO" id="GO:0000155">
    <property type="term" value="F:phosphorelay sensor kinase activity"/>
    <property type="evidence" value="ECO:0007669"/>
    <property type="project" value="InterPro"/>
</dbReference>
<protein>
    <submittedName>
        <fullName evidence="3">Histidine kinase</fullName>
    </submittedName>
</protein>
<dbReference type="Gene3D" id="6.10.250.2870">
    <property type="match status" value="1"/>
</dbReference>
<evidence type="ECO:0000256" key="1">
    <source>
        <dbReference type="SAM" id="Phobius"/>
    </source>
</evidence>
<dbReference type="RefSeq" id="WP_270037314.1">
    <property type="nucleotide sequence ID" value="NZ_JAPDOD010000001.1"/>
</dbReference>
<dbReference type="GO" id="GO:0016020">
    <property type="term" value="C:membrane"/>
    <property type="evidence" value="ECO:0007669"/>
    <property type="project" value="InterPro"/>
</dbReference>
<keyword evidence="3" id="KW-0808">Transferase</keyword>
<keyword evidence="1" id="KW-0472">Membrane</keyword>
<evidence type="ECO:0000313" key="3">
    <source>
        <dbReference type="EMBL" id="MDA0158721.1"/>
    </source>
</evidence>
<keyword evidence="3" id="KW-0418">Kinase</keyword>
<feature type="transmembrane region" description="Helical" evidence="1">
    <location>
        <begin position="42"/>
        <end position="60"/>
    </location>
</feature>
<keyword evidence="1" id="KW-0812">Transmembrane</keyword>
<keyword evidence="1" id="KW-1133">Transmembrane helix</keyword>
<evidence type="ECO:0000313" key="4">
    <source>
        <dbReference type="Proteomes" id="UP001149140"/>
    </source>
</evidence>
<organism evidence="3 4">
    <name type="scientific">Solirubrobacter ginsenosidimutans</name>
    <dbReference type="NCBI Taxonomy" id="490573"/>
    <lineage>
        <taxon>Bacteria</taxon>
        <taxon>Bacillati</taxon>
        <taxon>Actinomycetota</taxon>
        <taxon>Thermoleophilia</taxon>
        <taxon>Solirubrobacterales</taxon>
        <taxon>Solirubrobacteraceae</taxon>
        <taxon>Solirubrobacter</taxon>
    </lineage>
</organism>
<dbReference type="EMBL" id="JAPDOD010000001">
    <property type="protein sequence ID" value="MDA0158721.1"/>
    <property type="molecule type" value="Genomic_DNA"/>
</dbReference>
<feature type="transmembrane region" description="Helical" evidence="1">
    <location>
        <begin position="165"/>
        <end position="187"/>
    </location>
</feature>
<accession>A0A9X3MLE9</accession>
<evidence type="ECO:0000259" key="2">
    <source>
        <dbReference type="Pfam" id="PF07730"/>
    </source>
</evidence>
<dbReference type="AlphaFoldDB" id="A0A9X3MLE9"/>
<sequence>MRSARVVVSVLVLAYALAVVLVLPRSGPLITSYARASDAAQALALVCGLALLGAGLLTLWERPRDALGPVALAAGAAWFATDWVGWEGGPPLARSLGMVLAPLLPALLLQLASPPRPLVVAGYAATAAVSLGLALFRDPFEDERCWSNCTDNVFLARADEPVARVLGGLSVGIAIVLGLALVATTVRRLAGASPTGRRALWPLLAPLAIAGAAGAGYALALSVAVEDPRRTGFAALYLIRAVALTGVAAGLVWIATRARRTRAAVARVAAARAVPLRDVLAQALRDPALEVAYPLPGSDRTVDARGRPAALGGSGRALTRIVRSGRPVAIVSHDATLLDGPELEREIGAAARLAVDNERLEAVVRAHVEDLRASRARIVESGDLARRRLERDLHDGAQQRLLALSFELRLAQAGAQGGVAAALTEAAGEAQASLDELRELAHGIYPAILAEAGLEAALQTLAEAAPLPVELGDITGERFPASVETAAYLLVAAAVEEAGGHLSVAVRRDGRLLRISLADGRGGPAAAARRLADRVGALGGRIDVHGGAVVAELPCA</sequence>
<feature type="transmembrane region" description="Helical" evidence="1">
    <location>
        <begin position="232"/>
        <end position="254"/>
    </location>
</feature>
<feature type="domain" description="Signal transduction histidine kinase subgroup 3 dimerisation and phosphoacceptor" evidence="2">
    <location>
        <begin position="386"/>
        <end position="447"/>
    </location>
</feature>
<feature type="transmembrane region" description="Helical" evidence="1">
    <location>
        <begin position="199"/>
        <end position="220"/>
    </location>
</feature>
<reference evidence="3" key="1">
    <citation type="submission" date="2022-10" db="EMBL/GenBank/DDBJ databases">
        <title>The WGS of Solirubrobacter ginsenosidimutans DSM 21036.</title>
        <authorList>
            <person name="Jiang Z."/>
        </authorList>
    </citation>
    <scope>NUCLEOTIDE SEQUENCE</scope>
    <source>
        <strain evidence="3">DSM 21036</strain>
    </source>
</reference>
<feature type="transmembrane region" description="Helical" evidence="1">
    <location>
        <begin position="118"/>
        <end position="136"/>
    </location>
</feature>
<dbReference type="GO" id="GO:0046983">
    <property type="term" value="F:protein dimerization activity"/>
    <property type="evidence" value="ECO:0007669"/>
    <property type="project" value="InterPro"/>
</dbReference>
<dbReference type="Proteomes" id="UP001149140">
    <property type="component" value="Unassembled WGS sequence"/>
</dbReference>
<comment type="caution">
    <text evidence="3">The sequence shown here is derived from an EMBL/GenBank/DDBJ whole genome shotgun (WGS) entry which is preliminary data.</text>
</comment>